<evidence type="ECO:0000313" key="2">
    <source>
        <dbReference type="Proteomes" id="UP000772434"/>
    </source>
</evidence>
<organism evidence="1 2">
    <name type="scientific">Rhodocollybia butyracea</name>
    <dbReference type="NCBI Taxonomy" id="206335"/>
    <lineage>
        <taxon>Eukaryota</taxon>
        <taxon>Fungi</taxon>
        <taxon>Dikarya</taxon>
        <taxon>Basidiomycota</taxon>
        <taxon>Agaricomycotina</taxon>
        <taxon>Agaricomycetes</taxon>
        <taxon>Agaricomycetidae</taxon>
        <taxon>Agaricales</taxon>
        <taxon>Marasmiineae</taxon>
        <taxon>Omphalotaceae</taxon>
        <taxon>Rhodocollybia</taxon>
    </lineage>
</organism>
<comment type="caution">
    <text evidence="1">The sequence shown here is derived from an EMBL/GenBank/DDBJ whole genome shotgun (WGS) entry which is preliminary data.</text>
</comment>
<reference evidence="1" key="1">
    <citation type="submission" date="2020-11" db="EMBL/GenBank/DDBJ databases">
        <authorList>
            <consortium name="DOE Joint Genome Institute"/>
            <person name="Ahrendt S."/>
            <person name="Riley R."/>
            <person name="Andreopoulos W."/>
            <person name="Labutti K."/>
            <person name="Pangilinan J."/>
            <person name="Ruiz-Duenas F.J."/>
            <person name="Barrasa J.M."/>
            <person name="Sanchez-Garcia M."/>
            <person name="Camarero S."/>
            <person name="Miyauchi S."/>
            <person name="Serrano A."/>
            <person name="Linde D."/>
            <person name="Babiker R."/>
            <person name="Drula E."/>
            <person name="Ayuso-Fernandez I."/>
            <person name="Pacheco R."/>
            <person name="Padilla G."/>
            <person name="Ferreira P."/>
            <person name="Barriuso J."/>
            <person name="Kellner H."/>
            <person name="Castanera R."/>
            <person name="Alfaro M."/>
            <person name="Ramirez L."/>
            <person name="Pisabarro A.G."/>
            <person name="Kuo A."/>
            <person name="Tritt A."/>
            <person name="Lipzen A."/>
            <person name="He G."/>
            <person name="Yan M."/>
            <person name="Ng V."/>
            <person name="Cullen D."/>
            <person name="Martin F."/>
            <person name="Rosso M.-N."/>
            <person name="Henrissat B."/>
            <person name="Hibbett D."/>
            <person name="Martinez A.T."/>
            <person name="Grigoriev I.V."/>
        </authorList>
    </citation>
    <scope>NUCLEOTIDE SEQUENCE</scope>
    <source>
        <strain evidence="1">AH 40177</strain>
    </source>
</reference>
<dbReference type="Proteomes" id="UP000772434">
    <property type="component" value="Unassembled WGS sequence"/>
</dbReference>
<dbReference type="EMBL" id="JADNRY010000185">
    <property type="protein sequence ID" value="KAF9061980.1"/>
    <property type="molecule type" value="Genomic_DNA"/>
</dbReference>
<accession>A0A9P5TZW9</accession>
<gene>
    <name evidence="1" type="ORF">BDP27DRAFT_308012</name>
</gene>
<name>A0A9P5TZW9_9AGAR</name>
<proteinExistence type="predicted"/>
<protein>
    <submittedName>
        <fullName evidence="1">Uncharacterized protein</fullName>
    </submittedName>
</protein>
<evidence type="ECO:0000313" key="1">
    <source>
        <dbReference type="EMBL" id="KAF9061980.1"/>
    </source>
</evidence>
<keyword evidence="2" id="KW-1185">Reference proteome</keyword>
<sequence length="183" mass="20320">MMKLEGMEASGGIRLSTSLIPCVFHRRYLEATSLIQVIGLQGTSIFPSLCALFFTRVSFFHTRKCLLLSEFCGDIVVLQVIIIDVIRLSMLSYRGSTSHCPFYLCEPSPHMNALNPAILSAPSPLGPVIIPCYEERPFQVTPSRCLHPLFVAPLSPATNIVAHLLCVRYAFISPLFITACCQW</sequence>
<dbReference type="AlphaFoldDB" id="A0A9P5TZW9"/>